<gene>
    <name evidence="1" type="ORF">A4H97_13375</name>
</gene>
<dbReference type="AlphaFoldDB" id="A0A1V9EAJ7"/>
<dbReference type="Proteomes" id="UP000192610">
    <property type="component" value="Unassembled WGS sequence"/>
</dbReference>
<evidence type="ECO:0000313" key="2">
    <source>
        <dbReference type="Proteomes" id="UP000192610"/>
    </source>
</evidence>
<name>A0A1V9EAJ7_9BACT</name>
<dbReference type="STRING" id="354355.SAMN05660816_03344"/>
<sequence>MIKISDLKFGDMVLAEYEGQQREGMVKDVDRPEGKALVEAGGNEFWYGPGELYPIALNNEEMEKLGFTRHENGDGSAKYMKGSFRVLLPKKDDFSSLEVWWREDHRYLNQAISVHQLQNHYYQMTKVELMSAAVH</sequence>
<dbReference type="EMBL" id="LVXG01000056">
    <property type="protein sequence ID" value="OQP43126.1"/>
    <property type="molecule type" value="Genomic_DNA"/>
</dbReference>
<keyword evidence="2" id="KW-1185">Reference proteome</keyword>
<dbReference type="RefSeq" id="WP_081203537.1">
    <property type="nucleotide sequence ID" value="NZ_FOCZ01000005.1"/>
</dbReference>
<reference evidence="2" key="1">
    <citation type="submission" date="2016-04" db="EMBL/GenBank/DDBJ databases">
        <authorList>
            <person name="Chen L."/>
            <person name="Zhuang W."/>
            <person name="Wang G."/>
        </authorList>
    </citation>
    <scope>NUCLEOTIDE SEQUENCE [LARGE SCALE GENOMIC DNA]</scope>
    <source>
        <strain evidence="2">17621</strain>
    </source>
</reference>
<evidence type="ECO:0000313" key="1">
    <source>
        <dbReference type="EMBL" id="OQP43126.1"/>
    </source>
</evidence>
<dbReference type="OrthoDB" id="666099at2"/>
<proteinExistence type="predicted"/>
<protein>
    <submittedName>
        <fullName evidence="1">Uncharacterized protein</fullName>
    </submittedName>
</protein>
<comment type="caution">
    <text evidence="1">The sequence shown here is derived from an EMBL/GenBank/DDBJ whole genome shotgun (WGS) entry which is preliminary data.</text>
</comment>
<accession>A0A1V9EAJ7</accession>
<organism evidence="1 2">
    <name type="scientific">Niastella yeongjuensis</name>
    <dbReference type="NCBI Taxonomy" id="354355"/>
    <lineage>
        <taxon>Bacteria</taxon>
        <taxon>Pseudomonadati</taxon>
        <taxon>Bacteroidota</taxon>
        <taxon>Chitinophagia</taxon>
        <taxon>Chitinophagales</taxon>
        <taxon>Chitinophagaceae</taxon>
        <taxon>Niastella</taxon>
    </lineage>
</organism>